<dbReference type="AlphaFoldDB" id="A0A1X2GS71"/>
<dbReference type="PROSITE" id="PS50157">
    <property type="entry name" value="ZINC_FINGER_C2H2_2"/>
    <property type="match status" value="2"/>
</dbReference>
<dbReference type="Pfam" id="PF08193">
    <property type="entry name" value="INO80_Ies4"/>
    <property type="match status" value="1"/>
</dbReference>
<evidence type="ECO:0000259" key="7">
    <source>
        <dbReference type="PROSITE" id="PS50157"/>
    </source>
</evidence>
<dbReference type="GO" id="GO:0005667">
    <property type="term" value="C:transcription regulator complex"/>
    <property type="evidence" value="ECO:0007669"/>
    <property type="project" value="TreeGrafter"/>
</dbReference>
<organism evidence="8 9">
    <name type="scientific">Hesseltinella vesiculosa</name>
    <dbReference type="NCBI Taxonomy" id="101127"/>
    <lineage>
        <taxon>Eukaryota</taxon>
        <taxon>Fungi</taxon>
        <taxon>Fungi incertae sedis</taxon>
        <taxon>Mucoromycota</taxon>
        <taxon>Mucoromycotina</taxon>
        <taxon>Mucoromycetes</taxon>
        <taxon>Mucorales</taxon>
        <taxon>Cunninghamellaceae</taxon>
        <taxon>Hesseltinella</taxon>
    </lineage>
</organism>
<feature type="domain" description="C2H2-type" evidence="7">
    <location>
        <begin position="163"/>
        <end position="193"/>
    </location>
</feature>
<keyword evidence="9" id="KW-1185">Reference proteome</keyword>
<feature type="compositionally biased region" description="Low complexity" evidence="6">
    <location>
        <begin position="19"/>
        <end position="35"/>
    </location>
</feature>
<keyword evidence="1" id="KW-0479">Metal-binding</keyword>
<dbReference type="PROSITE" id="PS00028">
    <property type="entry name" value="ZINC_FINGER_C2H2_1"/>
    <property type="match status" value="2"/>
</dbReference>
<dbReference type="Proteomes" id="UP000242146">
    <property type="component" value="Unassembled WGS sequence"/>
</dbReference>
<keyword evidence="2" id="KW-0677">Repeat</keyword>
<evidence type="ECO:0000256" key="1">
    <source>
        <dbReference type="ARBA" id="ARBA00022723"/>
    </source>
</evidence>
<feature type="region of interest" description="Disordered" evidence="6">
    <location>
        <begin position="1"/>
        <end position="86"/>
    </location>
</feature>
<feature type="compositionally biased region" description="Basic residues" evidence="6">
    <location>
        <begin position="48"/>
        <end position="58"/>
    </location>
</feature>
<keyword evidence="4" id="KW-0862">Zinc</keyword>
<dbReference type="Gene3D" id="3.30.160.60">
    <property type="entry name" value="Classic Zinc Finger"/>
    <property type="match status" value="2"/>
</dbReference>
<dbReference type="EMBL" id="MCGT01000004">
    <property type="protein sequence ID" value="ORX60313.1"/>
    <property type="molecule type" value="Genomic_DNA"/>
</dbReference>
<name>A0A1X2GS71_9FUNG</name>
<accession>A0A1X2GS71</accession>
<sequence>MATSGLRIKLKVTAPKPLSSADATPASSTANSPMALDRKPPSDLPPAKRPRSRPKPRKPMLVDNSTNEVASNDEQGSILSRPSSTQPKASYRILNLTAHKGIPVRKWKRQPLEFYTIGGGKVEIPVGCWQTDERMHLNTRSTEPTTPGEVDKLFSNDKDFRPFLCTHAGCNKSFTNFEQLQTHENNMHGQKKNVCGIDGCQKSFATSGQLTKHRKMVHFREHRKKKLLAEAEAAAGSAGGDDDTSTAANTPILPLANDDDDVQSISASTHDSPGV</sequence>
<dbReference type="GO" id="GO:0006338">
    <property type="term" value="P:chromatin remodeling"/>
    <property type="evidence" value="ECO:0007669"/>
    <property type="project" value="InterPro"/>
</dbReference>
<dbReference type="STRING" id="101127.A0A1X2GS71"/>
<evidence type="ECO:0000256" key="6">
    <source>
        <dbReference type="SAM" id="MobiDB-lite"/>
    </source>
</evidence>
<dbReference type="GO" id="GO:0000978">
    <property type="term" value="F:RNA polymerase II cis-regulatory region sequence-specific DNA binding"/>
    <property type="evidence" value="ECO:0007669"/>
    <property type="project" value="TreeGrafter"/>
</dbReference>
<dbReference type="OrthoDB" id="3437960at2759"/>
<dbReference type="GO" id="GO:0031519">
    <property type="term" value="C:PcG protein complex"/>
    <property type="evidence" value="ECO:0007669"/>
    <property type="project" value="TreeGrafter"/>
</dbReference>
<feature type="compositionally biased region" description="Polar residues" evidence="6">
    <location>
        <begin position="263"/>
        <end position="275"/>
    </location>
</feature>
<dbReference type="GO" id="GO:0000981">
    <property type="term" value="F:DNA-binding transcription factor activity, RNA polymerase II-specific"/>
    <property type="evidence" value="ECO:0007669"/>
    <property type="project" value="TreeGrafter"/>
</dbReference>
<keyword evidence="3 5" id="KW-0863">Zinc-finger</keyword>
<dbReference type="PANTHER" id="PTHR14003">
    <property type="entry name" value="TRANSCRIPTIONAL REPRESSOR PROTEIN YY"/>
    <property type="match status" value="1"/>
</dbReference>
<proteinExistence type="predicted"/>
<feature type="compositionally biased region" description="Polar residues" evidence="6">
    <location>
        <begin position="63"/>
        <end position="86"/>
    </location>
</feature>
<feature type="region of interest" description="Disordered" evidence="6">
    <location>
        <begin position="230"/>
        <end position="275"/>
    </location>
</feature>
<dbReference type="GO" id="GO:0031011">
    <property type="term" value="C:Ino80 complex"/>
    <property type="evidence" value="ECO:0007669"/>
    <property type="project" value="InterPro"/>
</dbReference>
<protein>
    <recommendedName>
        <fullName evidence="7">C2H2-type domain-containing protein</fullName>
    </recommendedName>
</protein>
<dbReference type="InterPro" id="IPR036236">
    <property type="entry name" value="Znf_C2H2_sf"/>
</dbReference>
<dbReference type="PANTHER" id="PTHR14003:SF19">
    <property type="entry name" value="YY2 TRANSCRIPTION FACTOR"/>
    <property type="match status" value="1"/>
</dbReference>
<evidence type="ECO:0000256" key="2">
    <source>
        <dbReference type="ARBA" id="ARBA00022737"/>
    </source>
</evidence>
<comment type="caution">
    <text evidence="8">The sequence shown here is derived from an EMBL/GenBank/DDBJ whole genome shotgun (WGS) entry which is preliminary data.</text>
</comment>
<evidence type="ECO:0000256" key="5">
    <source>
        <dbReference type="PROSITE-ProRule" id="PRU00042"/>
    </source>
</evidence>
<evidence type="ECO:0000256" key="3">
    <source>
        <dbReference type="ARBA" id="ARBA00022771"/>
    </source>
</evidence>
<evidence type="ECO:0000313" key="9">
    <source>
        <dbReference type="Proteomes" id="UP000242146"/>
    </source>
</evidence>
<reference evidence="8 9" key="1">
    <citation type="submission" date="2016-07" db="EMBL/GenBank/DDBJ databases">
        <title>Pervasive Adenine N6-methylation of Active Genes in Fungi.</title>
        <authorList>
            <consortium name="DOE Joint Genome Institute"/>
            <person name="Mondo S.J."/>
            <person name="Dannebaum R.O."/>
            <person name="Kuo R.C."/>
            <person name="Labutti K."/>
            <person name="Haridas S."/>
            <person name="Kuo A."/>
            <person name="Salamov A."/>
            <person name="Ahrendt S.R."/>
            <person name="Lipzen A."/>
            <person name="Sullivan W."/>
            <person name="Andreopoulos W.B."/>
            <person name="Clum A."/>
            <person name="Lindquist E."/>
            <person name="Daum C."/>
            <person name="Ramamoorthy G.K."/>
            <person name="Gryganskyi A."/>
            <person name="Culley D."/>
            <person name="Magnuson J.K."/>
            <person name="James T.Y."/>
            <person name="O'Malley M.A."/>
            <person name="Stajich J.E."/>
            <person name="Spatafora J.W."/>
            <person name="Visel A."/>
            <person name="Grigoriev I.V."/>
        </authorList>
    </citation>
    <scope>NUCLEOTIDE SEQUENCE [LARGE SCALE GENOMIC DNA]</scope>
    <source>
        <strain evidence="8 9">NRRL 3301</strain>
    </source>
</reference>
<dbReference type="SMART" id="SM00355">
    <property type="entry name" value="ZnF_C2H2"/>
    <property type="match status" value="2"/>
</dbReference>
<feature type="domain" description="C2H2-type" evidence="7">
    <location>
        <begin position="193"/>
        <end position="223"/>
    </location>
</feature>
<dbReference type="InterPro" id="IPR013175">
    <property type="entry name" value="INO80_su_Ies4"/>
</dbReference>
<dbReference type="GO" id="GO:0008270">
    <property type="term" value="F:zinc ion binding"/>
    <property type="evidence" value="ECO:0007669"/>
    <property type="project" value="UniProtKB-KW"/>
</dbReference>
<dbReference type="Pfam" id="PF00096">
    <property type="entry name" value="zf-C2H2"/>
    <property type="match status" value="1"/>
</dbReference>
<evidence type="ECO:0000313" key="8">
    <source>
        <dbReference type="EMBL" id="ORX60313.1"/>
    </source>
</evidence>
<gene>
    <name evidence="8" type="ORF">DM01DRAFT_1332471</name>
</gene>
<evidence type="ECO:0000256" key="4">
    <source>
        <dbReference type="ARBA" id="ARBA00022833"/>
    </source>
</evidence>
<dbReference type="SUPFAM" id="SSF57667">
    <property type="entry name" value="beta-beta-alpha zinc fingers"/>
    <property type="match status" value="1"/>
</dbReference>
<dbReference type="InterPro" id="IPR013087">
    <property type="entry name" value="Znf_C2H2_type"/>
</dbReference>